<evidence type="ECO:0000313" key="2">
    <source>
        <dbReference type="Proteomes" id="UP000326921"/>
    </source>
</evidence>
<sequence>MIGTLIEKEQVDKFKIIPAEIDNSEKFMSRLQSALRLGNEFKSKTDIVFNTEEGPMRIETTVWSLTDKYLQIKHGILIPLRSLIAVEY</sequence>
<keyword evidence="2" id="KW-1185">Reference proteome</keyword>
<gene>
    <name evidence="1" type="ORF">GFH32_05610</name>
</gene>
<protein>
    <submittedName>
        <fullName evidence="1">Uncharacterized protein</fullName>
    </submittedName>
</protein>
<dbReference type="AlphaFoldDB" id="A0A5Q0QFR9"/>
<reference evidence="1 2" key="1">
    <citation type="submission" date="2019-10" db="EMBL/GenBank/DDBJ databases">
        <authorList>
            <person name="Dong K."/>
        </authorList>
    </citation>
    <scope>NUCLEOTIDE SEQUENCE [LARGE SCALE GENOMIC DNA]</scope>
    <source>
        <strain evidence="2">dk4302</strain>
    </source>
</reference>
<evidence type="ECO:0000313" key="1">
    <source>
        <dbReference type="EMBL" id="QGA28184.1"/>
    </source>
</evidence>
<dbReference type="RefSeq" id="WP_153513010.1">
    <property type="nucleotide sequence ID" value="NZ_WSPZ01000001.1"/>
</dbReference>
<name>A0A5Q0QFR9_9SPHI</name>
<dbReference type="KEGG" id="sphe:GFH32_05610"/>
<organism evidence="1 2">
    <name type="scientific">Sphingobacterium zhuxiongii</name>
    <dbReference type="NCBI Taxonomy" id="2662364"/>
    <lineage>
        <taxon>Bacteria</taxon>
        <taxon>Pseudomonadati</taxon>
        <taxon>Bacteroidota</taxon>
        <taxon>Sphingobacteriia</taxon>
        <taxon>Sphingobacteriales</taxon>
        <taxon>Sphingobacteriaceae</taxon>
        <taxon>Sphingobacterium</taxon>
    </lineage>
</organism>
<dbReference type="Proteomes" id="UP000326921">
    <property type="component" value="Chromosome"/>
</dbReference>
<accession>A0A5Q0QFR9</accession>
<proteinExistence type="predicted"/>
<dbReference type="EMBL" id="CP045652">
    <property type="protein sequence ID" value="QGA28184.1"/>
    <property type="molecule type" value="Genomic_DNA"/>
</dbReference>